<sequence length="134" mass="15530">MEYAEFVRISSEHDTTSLLNKKRLAETYGAEASFVEDNIRLDFFGQQLAQEYDYVSAELMRRVFLAAKIVFSRHPGAAFLYDAANVYDMISTPYAVECKTPEQWLRMYVKTFQDKQWNRQPEPGWAMTVSGSAF</sequence>
<evidence type="ECO:0000313" key="2">
    <source>
        <dbReference type="Proteomes" id="UP000245081"/>
    </source>
</evidence>
<dbReference type="EMBL" id="BDOQ01000020">
    <property type="protein sequence ID" value="GBG15755.1"/>
    <property type="molecule type" value="Genomic_DNA"/>
</dbReference>
<dbReference type="RefSeq" id="WP_109016908.1">
    <property type="nucleotide sequence ID" value="NZ_BDOQ01000020.1"/>
</dbReference>
<name>A0A2R5FCL8_9PROT</name>
<evidence type="ECO:0000313" key="1">
    <source>
        <dbReference type="EMBL" id="GBG15755.1"/>
    </source>
</evidence>
<comment type="caution">
    <text evidence="1">The sequence shown here is derived from an EMBL/GenBank/DDBJ whole genome shotgun (WGS) entry which is preliminary data.</text>
</comment>
<gene>
    <name evidence="1" type="ORF">NMK_3366</name>
</gene>
<keyword evidence="2" id="KW-1185">Reference proteome</keyword>
<dbReference type="AlphaFoldDB" id="A0A2R5FCL8"/>
<proteinExistence type="predicted"/>
<protein>
    <submittedName>
        <fullName evidence="1">Uncharacterized protein</fullName>
    </submittedName>
</protein>
<reference evidence="1 2" key="1">
    <citation type="journal article" date="2018" name="Environ. Microbiol.">
        <title>Isolation and genomic characterization of Novimethylophilus kurashikiensis gen. nov. sp. nov., a new lanthanide-dependent methylotrophic species of Methylophilaceae.</title>
        <authorList>
            <person name="Lv H."/>
            <person name="Sahin N."/>
            <person name="Tani A."/>
        </authorList>
    </citation>
    <scope>NUCLEOTIDE SEQUENCE [LARGE SCALE GENOMIC DNA]</scope>
    <source>
        <strain evidence="1 2">La2-4</strain>
    </source>
</reference>
<accession>A0A2R5FCL8</accession>
<dbReference type="Proteomes" id="UP000245081">
    <property type="component" value="Unassembled WGS sequence"/>
</dbReference>
<organism evidence="1 2">
    <name type="scientific">Novimethylophilus kurashikiensis</name>
    <dbReference type="NCBI Taxonomy" id="1825523"/>
    <lineage>
        <taxon>Bacteria</taxon>
        <taxon>Pseudomonadati</taxon>
        <taxon>Pseudomonadota</taxon>
        <taxon>Betaproteobacteria</taxon>
        <taxon>Nitrosomonadales</taxon>
        <taxon>Methylophilaceae</taxon>
        <taxon>Novimethylophilus</taxon>
    </lineage>
</organism>